<keyword evidence="1" id="KW-0732">Signal</keyword>
<evidence type="ECO:0000313" key="2">
    <source>
        <dbReference type="EMBL" id="SDM25285.1"/>
    </source>
</evidence>
<dbReference type="EMBL" id="FNGY01000003">
    <property type="protein sequence ID" value="SDM25285.1"/>
    <property type="molecule type" value="Genomic_DNA"/>
</dbReference>
<protein>
    <submittedName>
        <fullName evidence="2">Uncharacterized protein</fullName>
    </submittedName>
</protein>
<dbReference type="PROSITE" id="PS51257">
    <property type="entry name" value="PROKAR_LIPOPROTEIN"/>
    <property type="match status" value="1"/>
</dbReference>
<keyword evidence="3" id="KW-1185">Reference proteome</keyword>
<evidence type="ECO:0000313" key="3">
    <source>
        <dbReference type="Proteomes" id="UP000183200"/>
    </source>
</evidence>
<sequence length="131" mass="13729">MNRITKILSLSLILSLTLLFACKKDKKDAPSNNMHKVVFKAIGSTGTKISNAVYTDGSGKAETFTSLNTQNWTSNEYTISSSAHAVSFGVSGTGVDANSTLVVEIWIDGVKAADGKSTGTILSPSATIALK</sequence>
<gene>
    <name evidence="2" type="ORF">SAMN05421820_103318</name>
</gene>
<dbReference type="Proteomes" id="UP000183200">
    <property type="component" value="Unassembled WGS sequence"/>
</dbReference>
<evidence type="ECO:0000256" key="1">
    <source>
        <dbReference type="SAM" id="SignalP"/>
    </source>
</evidence>
<organism evidence="2 3">
    <name type="scientific">Pedobacter steynii</name>
    <dbReference type="NCBI Taxonomy" id="430522"/>
    <lineage>
        <taxon>Bacteria</taxon>
        <taxon>Pseudomonadati</taxon>
        <taxon>Bacteroidota</taxon>
        <taxon>Sphingobacteriia</taxon>
        <taxon>Sphingobacteriales</taxon>
        <taxon>Sphingobacteriaceae</taxon>
        <taxon>Pedobacter</taxon>
    </lineage>
</organism>
<proteinExistence type="predicted"/>
<feature type="chain" id="PRO_5010197904" evidence="1">
    <location>
        <begin position="22"/>
        <end position="131"/>
    </location>
</feature>
<feature type="signal peptide" evidence="1">
    <location>
        <begin position="1"/>
        <end position="21"/>
    </location>
</feature>
<name>A0A1G9RS05_9SPHI</name>
<dbReference type="RefSeq" id="WP_074605970.1">
    <property type="nucleotide sequence ID" value="NZ_JABMKU010000001.1"/>
</dbReference>
<dbReference type="AlphaFoldDB" id="A0A1G9RS05"/>
<reference evidence="3" key="1">
    <citation type="submission" date="2016-10" db="EMBL/GenBank/DDBJ databases">
        <authorList>
            <person name="Varghese N."/>
            <person name="Submissions S."/>
        </authorList>
    </citation>
    <scope>NUCLEOTIDE SEQUENCE [LARGE SCALE GENOMIC DNA]</scope>
    <source>
        <strain evidence="3">DSM 19110</strain>
    </source>
</reference>
<accession>A0A1G9RS05</accession>